<gene>
    <name evidence="7" type="ordered locus">Haur_3448</name>
</gene>
<feature type="active site" evidence="5">
    <location>
        <position position="158"/>
    </location>
</feature>
<evidence type="ECO:0000256" key="4">
    <source>
        <dbReference type="ARBA" id="ARBA00022807"/>
    </source>
</evidence>
<keyword evidence="8" id="KW-1185">Reference proteome</keyword>
<evidence type="ECO:0000313" key="7">
    <source>
        <dbReference type="EMBL" id="ABX06084.1"/>
    </source>
</evidence>
<dbReference type="eggNOG" id="COG4842">
    <property type="taxonomic scope" value="Bacteria"/>
</dbReference>
<dbReference type="InterPro" id="IPR022684">
    <property type="entry name" value="Calpain_cysteine_protease"/>
</dbReference>
<dbReference type="SMART" id="SM00230">
    <property type="entry name" value="CysPc"/>
    <property type="match status" value="1"/>
</dbReference>
<comment type="similarity">
    <text evidence="1">Belongs to the peptidase C2 family.</text>
</comment>
<dbReference type="STRING" id="316274.Haur_3448"/>
<dbReference type="SUPFAM" id="SSF140453">
    <property type="entry name" value="EsxAB dimer-like"/>
    <property type="match status" value="1"/>
</dbReference>
<proteinExistence type="inferred from homology"/>
<dbReference type="KEGG" id="hau:Haur_3448"/>
<dbReference type="AlphaFoldDB" id="A9B3U8"/>
<dbReference type="HOGENOM" id="CLU_768974_0_0_0"/>
<evidence type="ECO:0000259" key="6">
    <source>
        <dbReference type="PROSITE" id="PS50203"/>
    </source>
</evidence>
<sequence>MPAPIVLIDYEQIDQQSQRFQRQAEIVSQLHQQLNQTYQQLQVDWHGTAAKAFFDEMQTTIFPSLSRLKEGLITAQQVTLNVNSILREAETEAASLFKGAFDGISLPVIGTYRNPSANIPTLTNLEYRRLEHPVFAQGAGDSNAIAMDDVKQGLLGDCYLMAGLAAIAKTNPDVIRKAIRDNGDGTYTVTFHPEAESGIKKIFGMRSTVEVTVTNEFPHTKGAIDPAFAKLSNDSEMWPMLIEKAYAKYKGGYANIELGNAGEFIELLTGNDSVHTNVADVDFATLKRQVDQGDAVTTGTPDKLNNPPQFVSEDHAYVVQHVDLNNKTVTLYNPWGTEHPTISFDEFKANYEQVAVNEKD</sequence>
<dbReference type="PRINTS" id="PR00704">
    <property type="entry name" value="CALPAIN"/>
</dbReference>
<evidence type="ECO:0000256" key="5">
    <source>
        <dbReference type="PROSITE-ProRule" id="PRU00239"/>
    </source>
</evidence>
<evidence type="ECO:0000256" key="3">
    <source>
        <dbReference type="ARBA" id="ARBA00022801"/>
    </source>
</evidence>
<dbReference type="InterPro" id="IPR038765">
    <property type="entry name" value="Papain-like_cys_pep_sf"/>
</dbReference>
<evidence type="ECO:0000256" key="2">
    <source>
        <dbReference type="ARBA" id="ARBA00022670"/>
    </source>
</evidence>
<evidence type="ECO:0000256" key="1">
    <source>
        <dbReference type="ARBA" id="ARBA00007623"/>
    </source>
</evidence>
<dbReference type="PANTHER" id="PTHR10183">
    <property type="entry name" value="CALPAIN"/>
    <property type="match status" value="1"/>
</dbReference>
<dbReference type="InterPro" id="IPR001300">
    <property type="entry name" value="Peptidase_C2_calpain_cat"/>
</dbReference>
<dbReference type="Proteomes" id="UP000000787">
    <property type="component" value="Chromosome"/>
</dbReference>
<organism evidence="7 8">
    <name type="scientific">Herpetosiphon aurantiacus (strain ATCC 23779 / DSM 785 / 114-95)</name>
    <dbReference type="NCBI Taxonomy" id="316274"/>
    <lineage>
        <taxon>Bacteria</taxon>
        <taxon>Bacillati</taxon>
        <taxon>Chloroflexota</taxon>
        <taxon>Chloroflexia</taxon>
        <taxon>Herpetosiphonales</taxon>
        <taxon>Herpetosiphonaceae</taxon>
        <taxon>Herpetosiphon</taxon>
    </lineage>
</organism>
<dbReference type="GO" id="GO:0004198">
    <property type="term" value="F:calcium-dependent cysteine-type endopeptidase activity"/>
    <property type="evidence" value="ECO:0007669"/>
    <property type="project" value="InterPro"/>
</dbReference>
<feature type="domain" description="Calpain catalytic" evidence="6">
    <location>
        <begin position="149"/>
        <end position="360"/>
    </location>
</feature>
<dbReference type="Gene3D" id="1.10.287.1060">
    <property type="entry name" value="ESAT-6-like"/>
    <property type="match status" value="1"/>
</dbReference>
<keyword evidence="2 5" id="KW-0645">Protease</keyword>
<dbReference type="SUPFAM" id="SSF54001">
    <property type="entry name" value="Cysteine proteinases"/>
    <property type="match status" value="1"/>
</dbReference>
<feature type="active site" evidence="5">
    <location>
        <position position="333"/>
    </location>
</feature>
<dbReference type="InterPro" id="IPR036689">
    <property type="entry name" value="ESAT-6-like_sf"/>
</dbReference>
<dbReference type="EMBL" id="CP000875">
    <property type="protein sequence ID" value="ABX06084.1"/>
    <property type="molecule type" value="Genomic_DNA"/>
</dbReference>
<dbReference type="InterPro" id="IPR010310">
    <property type="entry name" value="T7SS_ESAT-6-like"/>
</dbReference>
<dbReference type="PANTHER" id="PTHR10183:SF379">
    <property type="entry name" value="CALPAIN-5"/>
    <property type="match status" value="1"/>
</dbReference>
<evidence type="ECO:0000313" key="8">
    <source>
        <dbReference type="Proteomes" id="UP000000787"/>
    </source>
</evidence>
<feature type="active site" evidence="5">
    <location>
        <position position="315"/>
    </location>
</feature>
<dbReference type="GO" id="GO:0006508">
    <property type="term" value="P:proteolysis"/>
    <property type="evidence" value="ECO:0007669"/>
    <property type="project" value="UniProtKB-KW"/>
</dbReference>
<dbReference type="NCBIfam" id="TIGR03930">
    <property type="entry name" value="WXG100_ESAT6"/>
    <property type="match status" value="1"/>
</dbReference>
<dbReference type="PROSITE" id="PS50203">
    <property type="entry name" value="CALPAIN_CAT"/>
    <property type="match status" value="1"/>
</dbReference>
<dbReference type="InParanoid" id="A9B3U8"/>
<accession>A9B3U8</accession>
<reference evidence="7 8" key="1">
    <citation type="journal article" date="2011" name="Stand. Genomic Sci.">
        <title>Complete genome sequence of the filamentous gliding predatory bacterium Herpetosiphon aurantiacus type strain (114-95(T)).</title>
        <authorList>
            <person name="Kiss H."/>
            <person name="Nett M."/>
            <person name="Domin N."/>
            <person name="Martin K."/>
            <person name="Maresca J.A."/>
            <person name="Copeland A."/>
            <person name="Lapidus A."/>
            <person name="Lucas S."/>
            <person name="Berry K.W."/>
            <person name="Glavina Del Rio T."/>
            <person name="Dalin E."/>
            <person name="Tice H."/>
            <person name="Pitluck S."/>
            <person name="Richardson P."/>
            <person name="Bruce D."/>
            <person name="Goodwin L."/>
            <person name="Han C."/>
            <person name="Detter J.C."/>
            <person name="Schmutz J."/>
            <person name="Brettin T."/>
            <person name="Land M."/>
            <person name="Hauser L."/>
            <person name="Kyrpides N.C."/>
            <person name="Ivanova N."/>
            <person name="Goker M."/>
            <person name="Woyke T."/>
            <person name="Klenk H.P."/>
            <person name="Bryant D.A."/>
        </authorList>
    </citation>
    <scope>NUCLEOTIDE SEQUENCE [LARGE SCALE GENOMIC DNA]</scope>
    <source>
        <strain evidence="8">ATCC 23779 / DSM 785 / 114-95</strain>
    </source>
</reference>
<keyword evidence="3 5" id="KW-0378">Hydrolase</keyword>
<dbReference type="Pfam" id="PF00648">
    <property type="entry name" value="Peptidase_C2"/>
    <property type="match status" value="1"/>
</dbReference>
<dbReference type="BioCyc" id="HAUR316274:GHYA-3485-MONOMER"/>
<protein>
    <submittedName>
        <fullName evidence="7">Peptidase C2 calpain</fullName>
    </submittedName>
</protein>
<name>A9B3U8_HERA2</name>
<dbReference type="Pfam" id="PF06013">
    <property type="entry name" value="WXG100"/>
    <property type="match status" value="1"/>
</dbReference>
<keyword evidence="4 5" id="KW-0788">Thiol protease</keyword>